<dbReference type="Gene3D" id="3.50.50.60">
    <property type="entry name" value="FAD/NAD(P)-binding domain"/>
    <property type="match status" value="1"/>
</dbReference>
<dbReference type="PIRSF" id="PIRSF000332">
    <property type="entry name" value="FMO"/>
    <property type="match status" value="1"/>
</dbReference>
<dbReference type="EMBL" id="JAZDUE010000015">
    <property type="protein sequence ID" value="MEE4024925.1"/>
    <property type="molecule type" value="Genomic_DNA"/>
</dbReference>
<dbReference type="PANTHER" id="PTHR43539:SF78">
    <property type="entry name" value="FLAVIN-CONTAINING MONOOXYGENASE"/>
    <property type="match status" value="1"/>
</dbReference>
<keyword evidence="1 2" id="KW-0560">Oxidoreductase</keyword>
<dbReference type="InterPro" id="IPR050982">
    <property type="entry name" value="Auxin_biosynth/cation_transpt"/>
</dbReference>
<dbReference type="PANTHER" id="PTHR43539">
    <property type="entry name" value="FLAVIN-BINDING MONOOXYGENASE-LIKE PROTEIN (AFU_ORTHOLOGUE AFUA_4G09220)"/>
    <property type="match status" value="1"/>
</dbReference>
<comment type="caution">
    <text evidence="2">The sequence shown here is derived from an EMBL/GenBank/DDBJ whole genome shotgun (WGS) entry which is preliminary data.</text>
</comment>
<sequence>MTDALVIGSGPSGLATGAELVKRGIDVTVLERGERTAAAWAGRYDGLRFNTSRWWSALPGAPFPRAYGWFPTRDQYVRYLEDYAAARHVPVRHGVTVERLDPAPEGGWNVAATGEDLHSTHVVVATGVFNVPVLPDWARGDRRPRNVLHASDYRNAMPYRGRRVLVVGAGSTGMEIARELADDGAAEVSLSVRTAPNILLRSSGGLPGDLSVPLILRLPTDLADSILSAVQRATVGDLSPFGLGHPPAGVIAQLRERGAGTAVVDKEVLDAIRDDRIRVVAAVDRLDDDGARLVDGSHVGADVVIAATGYTTGLREMAGHLDVLDARGMPRVVDGGEVMAGLRFVGYVPRPGLTGYTGKLARVAARGIAAARDDTAVAAP</sequence>
<reference evidence="2 3" key="1">
    <citation type="submission" date="2024-01" db="EMBL/GenBank/DDBJ databases">
        <title>Draft genome sequence of Gordonia sp. PKS22-38.</title>
        <authorList>
            <person name="Suphannarot A."/>
            <person name="Mingma R."/>
        </authorList>
    </citation>
    <scope>NUCLEOTIDE SEQUENCE [LARGE SCALE GENOMIC DNA]</scope>
    <source>
        <strain evidence="2 3">PKS22-38</strain>
    </source>
</reference>
<evidence type="ECO:0000313" key="2">
    <source>
        <dbReference type="EMBL" id="MEE4024925.1"/>
    </source>
</evidence>
<dbReference type="RefSeq" id="WP_330506257.1">
    <property type="nucleotide sequence ID" value="NZ_JAZDUE010000015.1"/>
</dbReference>
<dbReference type="InterPro" id="IPR000960">
    <property type="entry name" value="Flavin_mOase"/>
</dbReference>
<protein>
    <submittedName>
        <fullName evidence="2">NAD(P)/FAD-dependent oxidoreductase</fullName>
        <ecNumber evidence="2">1.14.13.-</ecNumber>
    </submittedName>
</protein>
<name>A0ABU7MX87_9ACTN</name>
<dbReference type="Pfam" id="PF13738">
    <property type="entry name" value="Pyr_redox_3"/>
    <property type="match status" value="1"/>
</dbReference>
<dbReference type="PRINTS" id="PR00368">
    <property type="entry name" value="FADPNR"/>
</dbReference>
<gene>
    <name evidence="2" type="ORF">V1Y59_17705</name>
</gene>
<evidence type="ECO:0000256" key="1">
    <source>
        <dbReference type="ARBA" id="ARBA00023002"/>
    </source>
</evidence>
<dbReference type="InterPro" id="IPR036188">
    <property type="entry name" value="FAD/NAD-bd_sf"/>
</dbReference>
<evidence type="ECO:0000313" key="3">
    <source>
        <dbReference type="Proteomes" id="UP001335729"/>
    </source>
</evidence>
<proteinExistence type="predicted"/>
<dbReference type="SUPFAM" id="SSF51905">
    <property type="entry name" value="FAD/NAD(P)-binding domain"/>
    <property type="match status" value="2"/>
</dbReference>
<accession>A0ABU7MX87</accession>
<dbReference type="GO" id="GO:0016491">
    <property type="term" value="F:oxidoreductase activity"/>
    <property type="evidence" value="ECO:0007669"/>
    <property type="project" value="UniProtKB-KW"/>
</dbReference>
<dbReference type="EC" id="1.14.13.-" evidence="2"/>
<organism evidence="2 3">
    <name type="scientific">Gordonia prachuapensis</name>
    <dbReference type="NCBI Taxonomy" id="3115651"/>
    <lineage>
        <taxon>Bacteria</taxon>
        <taxon>Bacillati</taxon>
        <taxon>Actinomycetota</taxon>
        <taxon>Actinomycetes</taxon>
        <taxon>Mycobacteriales</taxon>
        <taxon>Gordoniaceae</taxon>
        <taxon>Gordonia</taxon>
    </lineage>
</organism>
<keyword evidence="3" id="KW-1185">Reference proteome</keyword>
<dbReference type="Proteomes" id="UP001335729">
    <property type="component" value="Unassembled WGS sequence"/>
</dbReference>
<dbReference type="PRINTS" id="PR00469">
    <property type="entry name" value="PNDRDTASEII"/>
</dbReference>